<sequence length="187" mass="19973">MTAFIRRIRPFSLIWLAAMWCLLYGEVTLGNVLAGLGIGIVIQLVFPLPALPLQSVHVDLGALAGLMWMFVTGLISGAVSVSWLAIRPQEPPKSAILTAPMRVHTDFAMVTGVSLYNLQPGGTVLDIDLARHEWTVHLLDASTPEKIEQGFADIADLERRLLAAFEGGAVADSTATNGSTKAVKGLA</sequence>
<dbReference type="Pfam" id="PF01899">
    <property type="entry name" value="MNHE"/>
    <property type="match status" value="1"/>
</dbReference>
<comment type="subcellular location">
    <subcellularLocation>
        <location evidence="1">Cell membrane</location>
        <topology evidence="1">Multi-pass membrane protein</topology>
    </subcellularLocation>
</comment>
<evidence type="ECO:0000313" key="10">
    <source>
        <dbReference type="Proteomes" id="UP000596145"/>
    </source>
</evidence>
<keyword evidence="5 7" id="KW-1133">Transmembrane helix</keyword>
<feature type="transmembrane region" description="Helical" evidence="7">
    <location>
        <begin position="12"/>
        <end position="45"/>
    </location>
</feature>
<dbReference type="PANTHER" id="PTHR34584">
    <property type="entry name" value="NA(+)/H(+) ANTIPORTER SUBUNIT E1"/>
    <property type="match status" value="1"/>
</dbReference>
<comment type="similarity">
    <text evidence="2">Belongs to the CPA3 antiporters (TC 2.A.63) subunit E family.</text>
</comment>
<organism evidence="8 10">
    <name type="scientific">Corynebacterium glucuronolyticum</name>
    <dbReference type="NCBI Taxonomy" id="39791"/>
    <lineage>
        <taxon>Bacteria</taxon>
        <taxon>Bacillati</taxon>
        <taxon>Actinomycetota</taxon>
        <taxon>Actinomycetes</taxon>
        <taxon>Mycobacteriales</taxon>
        <taxon>Corynebacteriaceae</taxon>
        <taxon>Corynebacterium</taxon>
    </lineage>
</organism>
<evidence type="ECO:0000256" key="4">
    <source>
        <dbReference type="ARBA" id="ARBA00022692"/>
    </source>
</evidence>
<name>A0A7T4JVS1_9CORY</name>
<dbReference type="Proteomes" id="UP000617681">
    <property type="component" value="Chromosome"/>
</dbReference>
<evidence type="ECO:0000256" key="5">
    <source>
        <dbReference type="ARBA" id="ARBA00022989"/>
    </source>
</evidence>
<dbReference type="GeneID" id="92761024"/>
<evidence type="ECO:0000256" key="7">
    <source>
        <dbReference type="SAM" id="Phobius"/>
    </source>
</evidence>
<keyword evidence="3" id="KW-1003">Cell membrane</keyword>
<reference evidence="8 10" key="1">
    <citation type="submission" date="2020-12" db="EMBL/GenBank/DDBJ databases">
        <title>FDA dAtabase for Regulatory Grade micrObial Sequences (FDA-ARGOS): Supporting development and validation of Infectious Disease Dx tests.</title>
        <authorList>
            <person name="Sproer C."/>
            <person name="Gronow S."/>
            <person name="Severitt S."/>
            <person name="Schroder I."/>
            <person name="Tallon L."/>
            <person name="Sadzewicz L."/>
            <person name="Zhao X."/>
            <person name="Boylan J."/>
            <person name="Ott S."/>
            <person name="Bowen H."/>
            <person name="Vavikolanu K."/>
            <person name="Mehta A."/>
            <person name="Aluvathingal J."/>
            <person name="Nadendla S."/>
            <person name="Lowell S."/>
            <person name="Myers T."/>
            <person name="Yan Y."/>
            <person name="Sichtig H."/>
        </authorList>
    </citation>
    <scope>NUCLEOTIDE SEQUENCE [LARGE SCALE GENOMIC DNA]</scope>
    <source>
        <strain evidence="8 10">FDAARGOS_1053</strain>
        <strain evidence="9">FDAARGOS_1191</strain>
    </source>
</reference>
<gene>
    <name evidence="8" type="ORF">I6I10_04435</name>
    <name evidence="9" type="ORF">I6J21_11130</name>
</gene>
<dbReference type="RefSeq" id="WP_005393585.1">
    <property type="nucleotide sequence ID" value="NZ_CP066007.1"/>
</dbReference>
<dbReference type="EMBL" id="CP069534">
    <property type="protein sequence ID" value="QRP70296.1"/>
    <property type="molecule type" value="Genomic_DNA"/>
</dbReference>
<dbReference type="OrthoDB" id="3556991at2"/>
<dbReference type="InterPro" id="IPR002758">
    <property type="entry name" value="Cation_antiport_E"/>
</dbReference>
<accession>A0A7T4JVS1</accession>
<evidence type="ECO:0000313" key="8">
    <source>
        <dbReference type="EMBL" id="QQB47161.1"/>
    </source>
</evidence>
<evidence type="ECO:0000256" key="2">
    <source>
        <dbReference type="ARBA" id="ARBA00006228"/>
    </source>
</evidence>
<proteinExistence type="inferred from homology"/>
<evidence type="ECO:0000313" key="9">
    <source>
        <dbReference type="EMBL" id="QRP70296.1"/>
    </source>
</evidence>
<dbReference type="GO" id="GO:0005886">
    <property type="term" value="C:plasma membrane"/>
    <property type="evidence" value="ECO:0007669"/>
    <property type="project" value="UniProtKB-SubCell"/>
</dbReference>
<dbReference type="Proteomes" id="UP000596145">
    <property type="component" value="Chromosome"/>
</dbReference>
<protein>
    <submittedName>
        <fullName evidence="8">Na+/H+ antiporter subunit E</fullName>
    </submittedName>
</protein>
<feature type="transmembrane region" description="Helical" evidence="7">
    <location>
        <begin position="65"/>
        <end position="86"/>
    </location>
</feature>
<evidence type="ECO:0000256" key="3">
    <source>
        <dbReference type="ARBA" id="ARBA00022475"/>
    </source>
</evidence>
<keyword evidence="6 7" id="KW-0472">Membrane</keyword>
<dbReference type="EMBL" id="CP066007">
    <property type="protein sequence ID" value="QQB47161.1"/>
    <property type="molecule type" value="Genomic_DNA"/>
</dbReference>
<evidence type="ECO:0000256" key="6">
    <source>
        <dbReference type="ARBA" id="ARBA00023136"/>
    </source>
</evidence>
<keyword evidence="4 7" id="KW-0812">Transmembrane</keyword>
<evidence type="ECO:0000256" key="1">
    <source>
        <dbReference type="ARBA" id="ARBA00004651"/>
    </source>
</evidence>
<dbReference type="GO" id="GO:0008324">
    <property type="term" value="F:monoatomic cation transmembrane transporter activity"/>
    <property type="evidence" value="ECO:0007669"/>
    <property type="project" value="InterPro"/>
</dbReference>
<dbReference type="AlphaFoldDB" id="A0A7T4JVS1"/>
<dbReference type="NCBIfam" id="NF006521">
    <property type="entry name" value="PRK08965.1-5"/>
    <property type="match status" value="1"/>
</dbReference>
<dbReference type="PANTHER" id="PTHR34584:SF1">
    <property type="entry name" value="NA(+)_H(+) ANTIPORTER SUBUNIT E1"/>
    <property type="match status" value="1"/>
</dbReference>